<dbReference type="AlphaFoldDB" id="A0AAW5B9V0"/>
<dbReference type="GO" id="GO:0006284">
    <property type="term" value="P:base-excision repair"/>
    <property type="evidence" value="ECO:0007669"/>
    <property type="project" value="InterPro"/>
</dbReference>
<accession>A0AAW5B9V0</accession>
<feature type="binding site" evidence="1">
    <location>
        <position position="176"/>
    </location>
    <ligand>
        <name>Zn(2+)</name>
        <dbReference type="ChEBI" id="CHEBI:29105"/>
    </ligand>
</feature>
<proteinExistence type="predicted"/>
<organism evidence="2 3">
    <name type="scientific">Oceanobacillus jordanicus</name>
    <dbReference type="NCBI Taxonomy" id="2867266"/>
    <lineage>
        <taxon>Bacteria</taxon>
        <taxon>Bacillati</taxon>
        <taxon>Bacillota</taxon>
        <taxon>Bacilli</taxon>
        <taxon>Bacillales</taxon>
        <taxon>Bacillaceae</taxon>
        <taxon>Oceanobacillus</taxon>
    </lineage>
</organism>
<dbReference type="Pfam" id="PF03352">
    <property type="entry name" value="Adenine_glyco"/>
    <property type="match status" value="1"/>
</dbReference>
<sequence length="196" mass="22816">MKMECSWPGDNQLMRMYHNEEWCVPTTDDQYIFEMLTLEGAQAGLSWSIVLSKREAYQKAFHNFDITFCSNLTDNDLTNIKEQYNVIKHIAKLQSVRSNAQAVIKITKEFGSFSNFLWRYVDFEPIINEWHSEGQIPAQTDLSNQISKDLKKRGFKFVGPVTMYSFMQAIGMVDDHVTSCVYHTSNKERKIKENGF</sequence>
<dbReference type="InterPro" id="IPR011257">
    <property type="entry name" value="DNA_glycosylase"/>
</dbReference>
<comment type="caution">
    <text evidence="2">The sequence shown here is derived from an EMBL/GenBank/DDBJ whole genome shotgun (WGS) entry which is preliminary data.</text>
</comment>
<dbReference type="RefSeq" id="WP_238020407.1">
    <property type="nucleotide sequence ID" value="NZ_JAIFZM010000010.1"/>
</dbReference>
<dbReference type="Proteomes" id="UP001199631">
    <property type="component" value="Unassembled WGS sequence"/>
</dbReference>
<name>A0AAW5B9V0_9BACI</name>
<evidence type="ECO:0000256" key="1">
    <source>
        <dbReference type="PIRSR" id="PIRSR605019-1"/>
    </source>
</evidence>
<protein>
    <submittedName>
        <fullName evidence="2">DNA-3-methyladenine glycosylase I</fullName>
    </submittedName>
</protein>
<evidence type="ECO:0000313" key="3">
    <source>
        <dbReference type="Proteomes" id="UP001199631"/>
    </source>
</evidence>
<reference evidence="2 3" key="1">
    <citation type="journal article" date="2022" name="Evol. Bioinform. Online">
        <title>Draft Genome Sequence of Oceanobacillus jordanicus Strain GSFE11, a Halotolerant Plant Growth-Promoting Bacterial Endophyte Isolated From the Jordan Valley.</title>
        <authorList>
            <person name="Alhindi T."/>
            <person name="Albdaiwi R."/>
        </authorList>
    </citation>
    <scope>NUCLEOTIDE SEQUENCE [LARGE SCALE GENOMIC DNA]</scope>
    <source>
        <strain evidence="2 3">GSFE11</strain>
    </source>
</reference>
<dbReference type="GO" id="GO:0008725">
    <property type="term" value="F:DNA-3-methyladenine glycosylase activity"/>
    <property type="evidence" value="ECO:0007669"/>
    <property type="project" value="InterPro"/>
</dbReference>
<dbReference type="InterPro" id="IPR005019">
    <property type="entry name" value="Adenine_glyco"/>
</dbReference>
<feature type="binding site" evidence="1">
    <location>
        <position position="18"/>
    </location>
    <ligand>
        <name>Zn(2+)</name>
        <dbReference type="ChEBI" id="CHEBI:29105"/>
    </ligand>
</feature>
<feature type="binding site" evidence="1">
    <location>
        <position position="5"/>
    </location>
    <ligand>
        <name>Zn(2+)</name>
        <dbReference type="ChEBI" id="CHEBI:29105"/>
    </ligand>
</feature>
<dbReference type="PANTHER" id="PTHR30037">
    <property type="entry name" value="DNA-3-METHYLADENINE GLYCOSYLASE 1"/>
    <property type="match status" value="1"/>
</dbReference>
<keyword evidence="1" id="KW-0862">Zinc</keyword>
<evidence type="ECO:0000313" key="2">
    <source>
        <dbReference type="EMBL" id="MCG3419989.1"/>
    </source>
</evidence>
<dbReference type="InterPro" id="IPR052891">
    <property type="entry name" value="DNA-3mA_glycosylase"/>
</dbReference>
<dbReference type="SUPFAM" id="SSF48150">
    <property type="entry name" value="DNA-glycosylase"/>
    <property type="match status" value="1"/>
</dbReference>
<gene>
    <name evidence="2" type="ORF">K3T81_12560</name>
</gene>
<dbReference type="EMBL" id="JAIFZM010000010">
    <property type="protein sequence ID" value="MCG3419989.1"/>
    <property type="molecule type" value="Genomic_DNA"/>
</dbReference>
<dbReference type="PANTHER" id="PTHR30037:SF4">
    <property type="entry name" value="DNA-3-METHYLADENINE GLYCOSYLASE I"/>
    <property type="match status" value="1"/>
</dbReference>
<dbReference type="GO" id="GO:0046872">
    <property type="term" value="F:metal ion binding"/>
    <property type="evidence" value="ECO:0007669"/>
    <property type="project" value="UniProtKB-KW"/>
</dbReference>
<keyword evidence="1" id="KW-0479">Metal-binding</keyword>
<feature type="binding site" evidence="1">
    <location>
        <position position="180"/>
    </location>
    <ligand>
        <name>Zn(2+)</name>
        <dbReference type="ChEBI" id="CHEBI:29105"/>
    </ligand>
</feature>
<dbReference type="Gene3D" id="1.10.340.30">
    <property type="entry name" value="Hypothetical protein, domain 2"/>
    <property type="match status" value="1"/>
</dbReference>
<keyword evidence="3" id="KW-1185">Reference proteome</keyword>